<dbReference type="EMBL" id="QBIU01000002">
    <property type="protein sequence ID" value="MWV70364.1"/>
    <property type="molecule type" value="Genomic_DNA"/>
</dbReference>
<evidence type="ECO:0000313" key="12">
    <source>
        <dbReference type="EMBL" id="TLD95362.1"/>
    </source>
</evidence>
<accession>A0A347VU07</accession>
<evidence type="ECO:0000256" key="9">
    <source>
        <dbReference type="ARBA" id="ARBA00031636"/>
    </source>
</evidence>
<dbReference type="GO" id="GO:0006811">
    <property type="term" value="P:monoatomic ion transport"/>
    <property type="evidence" value="ECO:0007669"/>
    <property type="project" value="UniProtKB-KW"/>
</dbReference>
<keyword evidence="5 10" id="KW-0812">Transmembrane</keyword>
<reference evidence="11 14" key="4">
    <citation type="submission" date="2019-12" db="EMBL/GenBank/DDBJ databases">
        <title>Multi-Generational Helicobacter saguini Isolates.</title>
        <authorList>
            <person name="Mannion A."/>
            <person name="Shen Z."/>
            <person name="Fox J.G."/>
        </authorList>
    </citation>
    <scope>NUCLEOTIDE SEQUENCE [LARGE SCALE GENOMIC DNA]</scope>
    <source>
        <strain evidence="11">16-048</strain>
        <strain evidence="14">16-048 (F4)</strain>
    </source>
</reference>
<dbReference type="OrthoDB" id="9805232at2"/>
<dbReference type="Proteomes" id="UP000477070">
    <property type="component" value="Unassembled WGS sequence"/>
</dbReference>
<evidence type="ECO:0000256" key="2">
    <source>
        <dbReference type="ARBA" id="ARBA00022448"/>
    </source>
</evidence>
<protein>
    <recommendedName>
        <fullName evidence="9">Multidrug-efflux transporter</fullName>
    </recommendedName>
</protein>
<evidence type="ECO:0000256" key="4">
    <source>
        <dbReference type="ARBA" id="ARBA00022475"/>
    </source>
</evidence>
<dbReference type="Pfam" id="PF01554">
    <property type="entry name" value="MatE"/>
    <property type="match status" value="2"/>
</dbReference>
<dbReference type="AlphaFoldDB" id="A0A347VU07"/>
<feature type="transmembrane region" description="Helical" evidence="10">
    <location>
        <begin position="68"/>
        <end position="85"/>
    </location>
</feature>
<feature type="transmembrane region" description="Helical" evidence="10">
    <location>
        <begin position="220"/>
        <end position="239"/>
    </location>
</feature>
<dbReference type="InterPro" id="IPR002528">
    <property type="entry name" value="MATE_fam"/>
</dbReference>
<reference evidence="12" key="3">
    <citation type="submission" date="2018-04" db="EMBL/GenBank/DDBJ databases">
        <authorList>
            <person name="Sheh A."/>
            <person name="Shen Z."/>
            <person name="Mannion A.J."/>
            <person name="Fox J.G."/>
        </authorList>
    </citation>
    <scope>NUCLEOTIDE SEQUENCE</scope>
    <source>
        <strain evidence="12">MIT 97-6194</strain>
    </source>
</reference>
<feature type="transmembrane region" description="Helical" evidence="10">
    <location>
        <begin position="136"/>
        <end position="153"/>
    </location>
</feature>
<evidence type="ECO:0000256" key="1">
    <source>
        <dbReference type="ARBA" id="ARBA00004651"/>
    </source>
</evidence>
<comment type="caution">
    <text evidence="12">The sequence shown here is derived from an EMBL/GenBank/DDBJ whole genome shotgun (WGS) entry which is preliminary data.</text>
</comment>
<feature type="transmembrane region" description="Helical" evidence="10">
    <location>
        <begin position="165"/>
        <end position="190"/>
    </location>
</feature>
<dbReference type="PIRSF" id="PIRSF006603">
    <property type="entry name" value="DinF"/>
    <property type="match status" value="1"/>
</dbReference>
<keyword evidence="13" id="KW-1185">Reference proteome</keyword>
<evidence type="ECO:0000256" key="8">
    <source>
        <dbReference type="ARBA" id="ARBA00023136"/>
    </source>
</evidence>
<evidence type="ECO:0000256" key="3">
    <source>
        <dbReference type="ARBA" id="ARBA00022449"/>
    </source>
</evidence>
<dbReference type="GO" id="GO:0042910">
    <property type="term" value="F:xenobiotic transmembrane transporter activity"/>
    <property type="evidence" value="ECO:0007669"/>
    <property type="project" value="InterPro"/>
</dbReference>
<feature type="transmembrane region" description="Helical" evidence="10">
    <location>
        <begin position="386"/>
        <end position="410"/>
    </location>
</feature>
<keyword evidence="7" id="KW-0406">Ion transport</keyword>
<dbReference type="STRING" id="1548018.LS64_11145"/>
<feature type="transmembrane region" description="Helical" evidence="10">
    <location>
        <begin position="361"/>
        <end position="380"/>
    </location>
</feature>
<keyword evidence="2" id="KW-0813">Transport</keyword>
<dbReference type="InterPro" id="IPR050222">
    <property type="entry name" value="MATE_MdtK"/>
</dbReference>
<dbReference type="PANTHER" id="PTHR43298">
    <property type="entry name" value="MULTIDRUG RESISTANCE PROTEIN NORM-RELATED"/>
    <property type="match status" value="1"/>
</dbReference>
<keyword evidence="3" id="KW-0050">Antiport</keyword>
<dbReference type="NCBIfam" id="TIGR00797">
    <property type="entry name" value="matE"/>
    <property type="match status" value="1"/>
</dbReference>
<keyword evidence="8 10" id="KW-0472">Membrane</keyword>
<keyword evidence="6 10" id="KW-1133">Transmembrane helix</keyword>
<evidence type="ECO:0000256" key="10">
    <source>
        <dbReference type="SAM" id="Phobius"/>
    </source>
</evidence>
<evidence type="ECO:0000256" key="6">
    <source>
        <dbReference type="ARBA" id="ARBA00022989"/>
    </source>
</evidence>
<dbReference type="GO" id="GO:0015297">
    <property type="term" value="F:antiporter activity"/>
    <property type="evidence" value="ECO:0007669"/>
    <property type="project" value="UniProtKB-KW"/>
</dbReference>
<feature type="transmembrane region" description="Helical" evidence="10">
    <location>
        <begin position="330"/>
        <end position="349"/>
    </location>
</feature>
<evidence type="ECO:0000256" key="7">
    <source>
        <dbReference type="ARBA" id="ARBA00023065"/>
    </source>
</evidence>
<sequence>MLSVSMALFFLGEISPLNFAALSTGASYIFVFFPLSAIFGMGTNVLMSRRFGAKNFSEMNAVYSTMNLASALASLLVLLLAWAFLPSYLRLFNLSDELYALTFSYVSLTIFAIPSIMIKNVLISGFAATGDTKRPFYIKIFLTFFSILGYYTLINGNLGMPRLELVGAAYVTLIISYLELFLLFALPLFVKTQLKLRLRFHISFLISALKVGLPTALERIFGMVAINIVLIFVGQYASVYGDSAITGFKAGGQIEGFSFLPGFGFMIAVMSLVGQSIGAKKLHLAEEYTRLSVRIAAVILGVCGVILAIFAKPLAEIFIKADATGVEIAVAYLLAVGLSQVPLIMAFIYDGAIRGAGWTQIPLFINISSMTLFRLVPMWICSSMGAGLYALFFIIFLETYIRAIIFYFVFKSGIWKKTREL</sequence>
<dbReference type="PANTHER" id="PTHR43298:SF2">
    <property type="entry name" value="FMN_FAD EXPORTER YEEO-RELATED"/>
    <property type="match status" value="1"/>
</dbReference>
<gene>
    <name evidence="11" type="ORF">DCO61_10230</name>
    <name evidence="12" type="ORF">LS64_002880</name>
</gene>
<evidence type="ECO:0000256" key="5">
    <source>
        <dbReference type="ARBA" id="ARBA00022692"/>
    </source>
</evidence>
<name>A0A347VU07_9HELI</name>
<dbReference type="InterPro" id="IPR048279">
    <property type="entry name" value="MdtK-like"/>
</dbReference>
<organism evidence="12 13">
    <name type="scientific">Helicobacter saguini</name>
    <dbReference type="NCBI Taxonomy" id="1548018"/>
    <lineage>
        <taxon>Bacteria</taxon>
        <taxon>Pseudomonadati</taxon>
        <taxon>Campylobacterota</taxon>
        <taxon>Epsilonproteobacteria</taxon>
        <taxon>Campylobacterales</taxon>
        <taxon>Helicobacteraceae</taxon>
        <taxon>Helicobacter</taxon>
    </lineage>
</organism>
<dbReference type="EMBL" id="JRMP02000003">
    <property type="protein sequence ID" value="TLD95362.1"/>
    <property type="molecule type" value="Genomic_DNA"/>
</dbReference>
<reference evidence="12 13" key="1">
    <citation type="journal article" date="2014" name="Genome Announc.">
        <title>Draft genome sequences of eight enterohepatic helicobacter species isolated from both laboratory and wild rodents.</title>
        <authorList>
            <person name="Sheh A."/>
            <person name="Shen Z."/>
            <person name="Fox J.G."/>
        </authorList>
    </citation>
    <scope>NUCLEOTIDE SEQUENCE [LARGE SCALE GENOMIC DNA]</scope>
    <source>
        <strain evidence="12 13">MIT 97-6194</strain>
    </source>
</reference>
<evidence type="ECO:0000313" key="13">
    <source>
        <dbReference type="Proteomes" id="UP000029714"/>
    </source>
</evidence>
<feature type="transmembrane region" description="Helical" evidence="10">
    <location>
        <begin position="291"/>
        <end position="310"/>
    </location>
</feature>
<feature type="transmembrane region" description="Helical" evidence="10">
    <location>
        <begin position="259"/>
        <end position="279"/>
    </location>
</feature>
<dbReference type="GO" id="GO:0005886">
    <property type="term" value="C:plasma membrane"/>
    <property type="evidence" value="ECO:0007669"/>
    <property type="project" value="UniProtKB-SubCell"/>
</dbReference>
<evidence type="ECO:0000313" key="11">
    <source>
        <dbReference type="EMBL" id="MWV70364.1"/>
    </source>
</evidence>
<reference evidence="12 13" key="2">
    <citation type="journal article" date="2016" name="Infect. Immun.">
        <title>Helicobacter saguini, a Novel Helicobacter Isolated from Cotton-Top Tamarins with Ulcerative Colitis, Has Proinflammatory Properties and Induces Typhlocolitis and Dysplasia in Gnotobiotic IL-10-/- Mice.</title>
        <authorList>
            <person name="Shen Z."/>
            <person name="Mannion A."/>
            <person name="Whary M.T."/>
            <person name="Muthupalani S."/>
            <person name="Sheh A."/>
            <person name="Feng Y."/>
            <person name="Gong G."/>
            <person name="Vandamme P."/>
            <person name="Holcombe H.R."/>
            <person name="Paster B.J."/>
            <person name="Fox J.G."/>
        </authorList>
    </citation>
    <scope>NUCLEOTIDE SEQUENCE [LARGE SCALE GENOMIC DNA]</scope>
    <source>
        <strain evidence="12 13">MIT 97-6194</strain>
    </source>
</reference>
<dbReference type="Proteomes" id="UP000029714">
    <property type="component" value="Unassembled WGS sequence"/>
</dbReference>
<feature type="transmembrane region" description="Helical" evidence="10">
    <location>
        <begin position="105"/>
        <end position="129"/>
    </location>
</feature>
<proteinExistence type="predicted"/>
<evidence type="ECO:0000313" key="14">
    <source>
        <dbReference type="Proteomes" id="UP000477070"/>
    </source>
</evidence>
<comment type="subcellular location">
    <subcellularLocation>
        <location evidence="1">Cell membrane</location>
        <topology evidence="1">Multi-pass membrane protein</topology>
    </subcellularLocation>
</comment>
<feature type="transmembrane region" description="Helical" evidence="10">
    <location>
        <begin position="26"/>
        <end position="47"/>
    </location>
</feature>
<keyword evidence="4" id="KW-1003">Cell membrane</keyword>